<accession>A0A9X1ZRZ0</accession>
<evidence type="ECO:0000313" key="2">
    <source>
        <dbReference type="Proteomes" id="UP001139521"/>
    </source>
</evidence>
<dbReference type="Proteomes" id="UP001139521">
    <property type="component" value="Unassembled WGS sequence"/>
</dbReference>
<proteinExistence type="predicted"/>
<evidence type="ECO:0000313" key="1">
    <source>
        <dbReference type="EMBL" id="MCL6216755.1"/>
    </source>
</evidence>
<dbReference type="Pfam" id="PF00132">
    <property type="entry name" value="Hexapep"/>
    <property type="match status" value="1"/>
</dbReference>
<dbReference type="Gene3D" id="2.160.10.10">
    <property type="entry name" value="Hexapeptide repeat proteins"/>
    <property type="match status" value="1"/>
</dbReference>
<organism evidence="1 2">
    <name type="scientific">Zunongwangia pacifica</name>
    <dbReference type="NCBI Taxonomy" id="2911062"/>
    <lineage>
        <taxon>Bacteria</taxon>
        <taxon>Pseudomonadati</taxon>
        <taxon>Bacteroidota</taxon>
        <taxon>Flavobacteriia</taxon>
        <taxon>Flavobacteriales</taxon>
        <taxon>Flavobacteriaceae</taxon>
        <taxon>Zunongwangia</taxon>
    </lineage>
</organism>
<keyword evidence="2" id="KW-1185">Reference proteome</keyword>
<dbReference type="RefSeq" id="WP_249599749.1">
    <property type="nucleotide sequence ID" value="NZ_JAKHSK010000001.1"/>
</dbReference>
<dbReference type="InterPro" id="IPR051159">
    <property type="entry name" value="Hexapeptide_acetyltransf"/>
</dbReference>
<comment type="caution">
    <text evidence="1">The sequence shown here is derived from an EMBL/GenBank/DDBJ whole genome shotgun (WGS) entry which is preliminary data.</text>
</comment>
<reference evidence="1" key="1">
    <citation type="submission" date="2022-01" db="EMBL/GenBank/DDBJ databases">
        <title>Genome sequencing of Zunongwangia sp. M21534 genome.</title>
        <authorList>
            <person name="Chen Y."/>
            <person name="Dong C."/>
            <person name="Shao Z."/>
        </authorList>
    </citation>
    <scope>NUCLEOTIDE SEQUENCE</scope>
    <source>
        <strain evidence="1">MCCC M21534</strain>
    </source>
</reference>
<protein>
    <recommendedName>
        <fullName evidence="3">Serine acetyltransferase</fullName>
    </recommendedName>
</protein>
<dbReference type="SUPFAM" id="SSF51161">
    <property type="entry name" value="Trimeric LpxA-like enzymes"/>
    <property type="match status" value="1"/>
</dbReference>
<dbReference type="InterPro" id="IPR001451">
    <property type="entry name" value="Hexapep"/>
</dbReference>
<sequence length="184" mass="20783">MIKSKKDLKRYLNEDLKEYPSKNLFLLWLKGSESLLIVSFMIFLRHYEYYYNVKSKSIIHIFKKQVWRFLYRHAQLKYSFYVGVNVAGPGFKLIHPGFRHLMKVGSIGKNCTVLPMVLIGKKKPNTNSKITIGDNCYISTGVTLLTPLKIGNNVTIGAGAVVTKDVPDNCTVAGIPAKVITVNK</sequence>
<name>A0A9X1ZRZ0_9FLAO</name>
<dbReference type="EMBL" id="JAKHSK010000001">
    <property type="protein sequence ID" value="MCL6216755.1"/>
    <property type="molecule type" value="Genomic_DNA"/>
</dbReference>
<evidence type="ECO:0008006" key="3">
    <source>
        <dbReference type="Google" id="ProtNLM"/>
    </source>
</evidence>
<gene>
    <name evidence="1" type="ORF">L1967_00470</name>
</gene>
<dbReference type="PANTHER" id="PTHR23416">
    <property type="entry name" value="SIALIC ACID SYNTHASE-RELATED"/>
    <property type="match status" value="1"/>
</dbReference>
<dbReference type="InterPro" id="IPR011004">
    <property type="entry name" value="Trimer_LpxA-like_sf"/>
</dbReference>
<dbReference type="AlphaFoldDB" id="A0A9X1ZRZ0"/>